<sequence length="55" mass="6151">MHATPRADDDPLHREPVALRQAAGLPETVSVLRVCDVVAWKRHRTDHRGTGCVRP</sequence>
<keyword evidence="2" id="KW-1185">Reference proteome</keyword>
<dbReference type="Proteomes" id="UP001595993">
    <property type="component" value="Unassembled WGS sequence"/>
</dbReference>
<gene>
    <name evidence="1" type="ORF">ACFO9E_26625</name>
</gene>
<dbReference type="RefSeq" id="WP_285427371.1">
    <property type="nucleotide sequence ID" value="NZ_JBHSFE010000022.1"/>
</dbReference>
<proteinExistence type="predicted"/>
<reference evidence="2" key="1">
    <citation type="journal article" date="2019" name="Int. J. Syst. Evol. Microbiol.">
        <title>The Global Catalogue of Microorganisms (GCM) 10K type strain sequencing project: providing services to taxonomists for standard genome sequencing and annotation.</title>
        <authorList>
            <consortium name="The Broad Institute Genomics Platform"/>
            <consortium name="The Broad Institute Genome Sequencing Center for Infectious Disease"/>
            <person name="Wu L."/>
            <person name="Ma J."/>
        </authorList>
    </citation>
    <scope>NUCLEOTIDE SEQUENCE [LARGE SCALE GENOMIC DNA]</scope>
    <source>
        <strain evidence="2">CGMCC 4.7139</strain>
    </source>
</reference>
<name>A0ABV9GBK4_9ACTN</name>
<dbReference type="InterPro" id="IPR046275">
    <property type="entry name" value="DUF6308"/>
</dbReference>
<dbReference type="Pfam" id="PF19827">
    <property type="entry name" value="DUF6308"/>
    <property type="match status" value="1"/>
</dbReference>
<evidence type="ECO:0000313" key="1">
    <source>
        <dbReference type="EMBL" id="MFC4611342.1"/>
    </source>
</evidence>
<evidence type="ECO:0000313" key="2">
    <source>
        <dbReference type="Proteomes" id="UP001595993"/>
    </source>
</evidence>
<organism evidence="1 2">
    <name type="scientific">Streptomyces maoxianensis</name>
    <dbReference type="NCBI Taxonomy" id="1459942"/>
    <lineage>
        <taxon>Bacteria</taxon>
        <taxon>Bacillati</taxon>
        <taxon>Actinomycetota</taxon>
        <taxon>Actinomycetes</taxon>
        <taxon>Kitasatosporales</taxon>
        <taxon>Streptomycetaceae</taxon>
        <taxon>Streptomyces</taxon>
    </lineage>
</organism>
<comment type="caution">
    <text evidence="1">The sequence shown here is derived from an EMBL/GenBank/DDBJ whole genome shotgun (WGS) entry which is preliminary data.</text>
</comment>
<protein>
    <submittedName>
        <fullName evidence="1">DUF6308 family protein</fullName>
    </submittedName>
</protein>
<dbReference type="EMBL" id="JBHSFE010000022">
    <property type="protein sequence ID" value="MFC4611342.1"/>
    <property type="molecule type" value="Genomic_DNA"/>
</dbReference>
<accession>A0ABV9GBK4</accession>